<organism evidence="2">
    <name type="scientific">Brassica cretica</name>
    <name type="common">Mustard</name>
    <dbReference type="NCBI Taxonomy" id="69181"/>
    <lineage>
        <taxon>Eukaryota</taxon>
        <taxon>Viridiplantae</taxon>
        <taxon>Streptophyta</taxon>
        <taxon>Embryophyta</taxon>
        <taxon>Tracheophyta</taxon>
        <taxon>Spermatophyta</taxon>
        <taxon>Magnoliopsida</taxon>
        <taxon>eudicotyledons</taxon>
        <taxon>Gunneridae</taxon>
        <taxon>Pentapetalae</taxon>
        <taxon>rosids</taxon>
        <taxon>malvids</taxon>
        <taxon>Brassicales</taxon>
        <taxon>Brassicaceae</taxon>
        <taxon>Brassiceae</taxon>
        <taxon>Brassica</taxon>
    </lineage>
</organism>
<proteinExistence type="predicted"/>
<dbReference type="AlphaFoldDB" id="A0A8S9M169"/>
<protein>
    <submittedName>
        <fullName evidence="2">Uncharacterized protein</fullName>
    </submittedName>
</protein>
<sequence length="129" mass="14485">MLPRIIGSSGRLPLLDNQDAHMISKQAQGNNNAKRVAECSTQELENSAFKRARKSTEDQNSNEATLEAHEEEVEMDKEQTDEETESESEGNLMSEDEEEGIGYLRIGDVWKRVKDGEQLVMASQVKICV</sequence>
<evidence type="ECO:0000313" key="2">
    <source>
        <dbReference type="EMBL" id="KAF2612592.1"/>
    </source>
</evidence>
<feature type="compositionally biased region" description="Polar residues" evidence="1">
    <location>
        <begin position="25"/>
        <end position="45"/>
    </location>
</feature>
<dbReference type="EMBL" id="QGKY02000089">
    <property type="protein sequence ID" value="KAF2612592.1"/>
    <property type="molecule type" value="Genomic_DNA"/>
</dbReference>
<comment type="caution">
    <text evidence="2">The sequence shown here is derived from an EMBL/GenBank/DDBJ whole genome shotgun (WGS) entry which is preliminary data.</text>
</comment>
<accession>A0A8S9M169</accession>
<name>A0A8S9M169_BRACR</name>
<feature type="compositionally biased region" description="Acidic residues" evidence="1">
    <location>
        <begin position="69"/>
        <end position="99"/>
    </location>
</feature>
<evidence type="ECO:0000256" key="1">
    <source>
        <dbReference type="SAM" id="MobiDB-lite"/>
    </source>
</evidence>
<reference evidence="2" key="1">
    <citation type="submission" date="2019-12" db="EMBL/GenBank/DDBJ databases">
        <title>Genome sequencing and annotation of Brassica cretica.</title>
        <authorList>
            <person name="Studholme D.J."/>
            <person name="Sarris P.F."/>
        </authorList>
    </citation>
    <scope>NUCLEOTIDE SEQUENCE</scope>
    <source>
        <strain evidence="2">PFS-102/07</strain>
        <tissue evidence="2">Leaf</tissue>
    </source>
</reference>
<feature type="region of interest" description="Disordered" evidence="1">
    <location>
        <begin position="23"/>
        <end position="99"/>
    </location>
</feature>
<gene>
    <name evidence="2" type="ORF">F2Q70_00007346</name>
</gene>